<evidence type="ECO:0000313" key="6">
    <source>
        <dbReference type="Proteomes" id="UP001177295"/>
    </source>
</evidence>
<dbReference type="InterPro" id="IPR005144">
    <property type="entry name" value="ATP-cone_dom"/>
</dbReference>
<evidence type="ECO:0000256" key="2">
    <source>
        <dbReference type="ARBA" id="ARBA00022840"/>
    </source>
</evidence>
<feature type="domain" description="ATP-cone" evidence="4">
    <location>
        <begin position="6"/>
        <end position="95"/>
    </location>
</feature>
<dbReference type="RefSeq" id="WP_376753867.1">
    <property type="nucleotide sequence ID" value="NZ_CP124550.1"/>
</dbReference>
<gene>
    <name evidence="5" type="ORF">SEML1_0737</name>
</gene>
<keyword evidence="2 3" id="KW-0067">ATP-binding</keyword>
<reference evidence="5 6" key="1">
    <citation type="journal article" date="2023" name="Cell">
        <title>Genetic manipulation of Patescibacteria provides mechanistic insights into microbial dark matter and the epibiotic lifestyle.</title>
        <authorList>
            <person name="Wang Y."/>
            <person name="Gallagher L.A."/>
            <person name="Andrade P.A."/>
            <person name="Liu A."/>
            <person name="Humphreys I.R."/>
            <person name="Turkarslan S."/>
            <person name="Cutler K.J."/>
            <person name="Arrieta-Ortiz M.L."/>
            <person name="Li Y."/>
            <person name="Radey M.C."/>
            <person name="McLean J.S."/>
            <person name="Cong Q."/>
            <person name="Baker D."/>
            <person name="Baliga N.S."/>
            <person name="Peterson S.B."/>
            <person name="Mougous J.D."/>
        </authorList>
    </citation>
    <scope>NUCLEOTIDE SEQUENCE [LARGE SCALE GENOMIC DNA]</scope>
    <source>
        <strain evidence="5 6">ML1</strain>
    </source>
</reference>
<keyword evidence="1 3" id="KW-0547">Nucleotide-binding</keyword>
<evidence type="ECO:0000259" key="4">
    <source>
        <dbReference type="PROSITE" id="PS51161"/>
    </source>
</evidence>
<sequence length="95" mass="10295">MNSLAVDVVKRQGKRPNEPFDPGKLYASIYAVCISTGSPDGLAHDAATTICSTVAAWCTNKPEITTTDIRIQAALALKPLHPDAAYLYKHHKTIM</sequence>
<proteinExistence type="predicted"/>
<dbReference type="PROSITE" id="PS51161">
    <property type="entry name" value="ATP_CONE"/>
    <property type="match status" value="1"/>
</dbReference>
<evidence type="ECO:0000313" key="5">
    <source>
        <dbReference type="EMBL" id="WIO46337.1"/>
    </source>
</evidence>
<dbReference type="Proteomes" id="UP001177295">
    <property type="component" value="Chromosome"/>
</dbReference>
<evidence type="ECO:0000256" key="3">
    <source>
        <dbReference type="PROSITE-ProRule" id="PRU00492"/>
    </source>
</evidence>
<name>A0ABY8WYV6_9BACT</name>
<dbReference type="EMBL" id="CP124550">
    <property type="protein sequence ID" value="WIO46337.1"/>
    <property type="molecule type" value="Genomic_DNA"/>
</dbReference>
<protein>
    <submittedName>
        <fullName evidence="5">ATP-cone domain-containing protein</fullName>
    </submittedName>
</protein>
<evidence type="ECO:0000256" key="1">
    <source>
        <dbReference type="ARBA" id="ARBA00022741"/>
    </source>
</evidence>
<accession>A0ABY8WYV6</accession>
<keyword evidence="6" id="KW-1185">Reference proteome</keyword>
<organism evidence="5 6">
    <name type="scientific">Candidatus Southlakia epibionticum</name>
    <dbReference type="NCBI Taxonomy" id="3043284"/>
    <lineage>
        <taxon>Bacteria</taxon>
        <taxon>Candidatus Saccharimonadota</taxon>
        <taxon>Candidatus Saccharimonadia</taxon>
        <taxon>Candidatus Saccharimonadales</taxon>
        <taxon>Candidatus Saccharimonadaceae</taxon>
        <taxon>Candidatus Southlakia</taxon>
    </lineage>
</organism>